<evidence type="ECO:0000256" key="1">
    <source>
        <dbReference type="SAM" id="Coils"/>
    </source>
</evidence>
<keyword evidence="1" id="KW-0175">Coiled coil</keyword>
<evidence type="ECO:0000256" key="2">
    <source>
        <dbReference type="SAM" id="MobiDB-lite"/>
    </source>
</evidence>
<feature type="region of interest" description="Disordered" evidence="2">
    <location>
        <begin position="37"/>
        <end position="58"/>
    </location>
</feature>
<sequence>MAPRHKWVATASFAESGSGRLVILQRPVGTWLPRSSHGIKNEHQPGLEESHTAPVDFYPVPPSSSDMFSFTPSDSPAGDASLGASSSILAPESFLRSNVEPAAASAVRTEPRYCGLPITPDIFPPKNEPEWGPSTWLPAPFQGPAAFLLNMDMVQAKAEALEQQARRDIEDTQQLADRHSKEMLETRSFRVTQACEHCRYRKAKGKLCTFSKQLHRERAPPLHAHFDVLSQGSRPPPNMLARPTKVGPMRDKFRLARTLYDATPYGVRSESGYGSAWASMPREIMSAPPSSSGAPSYLDDLAPGSYSLPQSPITMQQRTLIPQPMIPFGAGMLPPVSSEVPRDEQQLGAFYPVPEPDTMSQAGRPWSSASFNMHSEDNAAVAYSTASTPSAPPTRPVRAESSLLVRPPLFSPGMMWTEVQSAPQSNPANFALQPAYGPPSSSGTSWDSHITHTSF</sequence>
<organism evidence="3 4">
    <name type="scientific">Pseudozyma antarctica (strain T-34)</name>
    <name type="common">Yeast</name>
    <name type="synonym">Candida antarctica</name>
    <dbReference type="NCBI Taxonomy" id="1151754"/>
    <lineage>
        <taxon>Eukaryota</taxon>
        <taxon>Fungi</taxon>
        <taxon>Dikarya</taxon>
        <taxon>Basidiomycota</taxon>
        <taxon>Ustilaginomycotina</taxon>
        <taxon>Ustilaginomycetes</taxon>
        <taxon>Ustilaginales</taxon>
        <taxon>Ustilaginaceae</taxon>
        <taxon>Moesziomyces</taxon>
    </lineage>
</organism>
<feature type="region of interest" description="Disordered" evidence="2">
    <location>
        <begin position="433"/>
        <end position="455"/>
    </location>
</feature>
<feature type="compositionally biased region" description="Polar residues" evidence="2">
    <location>
        <begin position="439"/>
        <end position="455"/>
    </location>
</feature>
<evidence type="ECO:0000313" key="3">
    <source>
        <dbReference type="EMBL" id="GAC74224.1"/>
    </source>
</evidence>
<feature type="coiled-coil region" evidence="1">
    <location>
        <begin position="151"/>
        <end position="182"/>
    </location>
</feature>
<reference evidence="4" key="1">
    <citation type="journal article" date="2013" name="Genome Announc.">
        <title>Genome sequence of the basidiomycetous yeast Pseudozyma antarctica T-34, a producer of the glycolipid biosurfactants mannosylerythritol lipids.</title>
        <authorList>
            <person name="Morita T."/>
            <person name="Koike H."/>
            <person name="Koyama Y."/>
            <person name="Hagiwara H."/>
            <person name="Ito E."/>
            <person name="Fukuoka T."/>
            <person name="Imura T."/>
            <person name="Machida M."/>
            <person name="Kitamoto D."/>
        </authorList>
    </citation>
    <scope>NUCLEOTIDE SEQUENCE [LARGE SCALE GENOMIC DNA]</scope>
    <source>
        <strain evidence="4">T-34</strain>
    </source>
</reference>
<dbReference type="EMBL" id="DF196776">
    <property type="protein sequence ID" value="GAC74224.1"/>
    <property type="molecule type" value="Genomic_DNA"/>
</dbReference>
<name>M9LVY9_PSEA3</name>
<gene>
    <name evidence="3" type="ORF">PANT_10c00061</name>
</gene>
<evidence type="ECO:0000313" key="4">
    <source>
        <dbReference type="Proteomes" id="UP000011976"/>
    </source>
</evidence>
<protein>
    <submittedName>
        <fullName evidence="3">Uncharacterized protein</fullName>
    </submittedName>
</protein>
<dbReference type="STRING" id="1151754.M9LVY9"/>
<feature type="compositionally biased region" description="Basic and acidic residues" evidence="2">
    <location>
        <begin position="39"/>
        <end position="51"/>
    </location>
</feature>
<dbReference type="Proteomes" id="UP000011976">
    <property type="component" value="Unassembled WGS sequence"/>
</dbReference>
<dbReference type="OrthoDB" id="2546422at2759"/>
<proteinExistence type="predicted"/>
<dbReference type="AlphaFoldDB" id="M9LVY9"/>
<accession>M9LVY9</accession>